<evidence type="ECO:0000313" key="3">
    <source>
        <dbReference type="EMBL" id="MBW4465083.1"/>
    </source>
</evidence>
<dbReference type="SUPFAM" id="SSF55464">
    <property type="entry name" value="Origin of replication-binding domain, RBD-like"/>
    <property type="match status" value="1"/>
</dbReference>
<reference evidence="3" key="2">
    <citation type="journal article" date="2022" name="Microbiol. Resour. Announc.">
        <title>Metagenome Sequencing to Explore Phylogenomics of Terrestrial Cyanobacteria.</title>
        <authorList>
            <person name="Ward R.D."/>
            <person name="Stajich J.E."/>
            <person name="Johansen J.R."/>
            <person name="Huntemann M."/>
            <person name="Clum A."/>
            <person name="Foster B."/>
            <person name="Foster B."/>
            <person name="Roux S."/>
            <person name="Palaniappan K."/>
            <person name="Varghese N."/>
            <person name="Mukherjee S."/>
            <person name="Reddy T.B.K."/>
            <person name="Daum C."/>
            <person name="Copeland A."/>
            <person name="Chen I.A."/>
            <person name="Ivanova N.N."/>
            <person name="Kyrpides N.C."/>
            <person name="Shapiro N."/>
            <person name="Eloe-Fadrosh E.A."/>
            <person name="Pietrasiak N."/>
        </authorList>
    </citation>
    <scope>NUCLEOTIDE SEQUENCE</scope>
    <source>
        <strain evidence="3">GSE-TBD4-15B</strain>
    </source>
</reference>
<comment type="caution">
    <text evidence="3">The sequence shown here is derived from an EMBL/GenBank/DDBJ whole genome shotgun (WGS) entry which is preliminary data.</text>
</comment>
<proteinExistence type="predicted"/>
<protein>
    <submittedName>
        <fullName evidence="3">Relaxase domain-containing protein</fullName>
    </submittedName>
</protein>
<dbReference type="InterPro" id="IPR014862">
    <property type="entry name" value="TrwC"/>
</dbReference>
<sequence>MGQKKLLRSFASFQHSTSRENQPQLHTHLVLLNTGIKENGKGCALDGRPILKNIKTLGAIHENEIRRGLHQELGVKTRDVTYEREVEDKTGKTKTLKSKSFEIEGVPKELCEFHSKRREQIEAVSLPTDTKMQTKFKVLTTRKAKEERVDREALFLEAREAAKSFRFEPKKLLGRQKSKELETKELEDIKTTLSRSLSETSKYKGAIKESDVFTQTLKESKGRLTAKEAQNFSKDFTKEYLHAIGNSNVHTLNKKGVELSQSDSLYSKVRDKLISPLKRILPEGKPLSYQYRKAQYEKRVQKALKKQKTFKRKAFLLYMTGKISRKKYVQIRDDKGQPKTRLGVNAKWLLTNKISTKQRDYLLKKIEQERLKLEKPKEIKLKPPTQEKRPDNYKEKERDR</sequence>
<feature type="domain" description="TrwC relaxase" evidence="2">
    <location>
        <begin position="10"/>
        <end position="162"/>
    </location>
</feature>
<evidence type="ECO:0000313" key="4">
    <source>
        <dbReference type="Proteomes" id="UP000707356"/>
    </source>
</evidence>
<dbReference type="EMBL" id="JAHHHV010000030">
    <property type="protein sequence ID" value="MBW4465083.1"/>
    <property type="molecule type" value="Genomic_DNA"/>
</dbReference>
<evidence type="ECO:0000259" key="2">
    <source>
        <dbReference type="Pfam" id="PF08751"/>
    </source>
</evidence>
<feature type="region of interest" description="Disordered" evidence="1">
    <location>
        <begin position="374"/>
        <end position="400"/>
    </location>
</feature>
<organism evidence="3 4">
    <name type="scientific">Pegethrix bostrychoides GSE-TBD4-15B</name>
    <dbReference type="NCBI Taxonomy" id="2839662"/>
    <lineage>
        <taxon>Bacteria</taxon>
        <taxon>Bacillati</taxon>
        <taxon>Cyanobacteriota</taxon>
        <taxon>Cyanophyceae</taxon>
        <taxon>Oculatellales</taxon>
        <taxon>Oculatellaceae</taxon>
        <taxon>Pegethrix</taxon>
    </lineage>
</organism>
<gene>
    <name evidence="3" type="ORF">KME07_06540</name>
</gene>
<dbReference type="AlphaFoldDB" id="A0A951P8V3"/>
<accession>A0A951P8V3</accession>
<evidence type="ECO:0000256" key="1">
    <source>
        <dbReference type="SAM" id="MobiDB-lite"/>
    </source>
</evidence>
<dbReference type="Pfam" id="PF08751">
    <property type="entry name" value="TrwC"/>
    <property type="match status" value="1"/>
</dbReference>
<dbReference type="Proteomes" id="UP000707356">
    <property type="component" value="Unassembled WGS sequence"/>
</dbReference>
<name>A0A951P8V3_9CYAN</name>
<dbReference type="NCBIfam" id="NF041492">
    <property type="entry name" value="MobF"/>
    <property type="match status" value="1"/>
</dbReference>
<reference evidence="3" key="1">
    <citation type="submission" date="2021-05" db="EMBL/GenBank/DDBJ databases">
        <authorList>
            <person name="Pietrasiak N."/>
            <person name="Ward R."/>
            <person name="Stajich J.E."/>
            <person name="Kurbessoian T."/>
        </authorList>
    </citation>
    <scope>NUCLEOTIDE SEQUENCE</scope>
    <source>
        <strain evidence="3">GSE-TBD4-15B</strain>
    </source>
</reference>